<comment type="caution">
    <text evidence="1">The sequence shown here is derived from an EMBL/GenBank/DDBJ whole genome shotgun (WGS) entry which is preliminary data.</text>
</comment>
<protein>
    <submittedName>
        <fullName evidence="1">Uncharacterized protein</fullName>
    </submittedName>
</protein>
<gene>
    <name evidence="1" type="ORF">COX09_05560</name>
</gene>
<evidence type="ECO:0000313" key="1">
    <source>
        <dbReference type="EMBL" id="PIP51716.1"/>
    </source>
</evidence>
<reference evidence="1 2" key="1">
    <citation type="submission" date="2017-09" db="EMBL/GenBank/DDBJ databases">
        <title>Depth-based differentiation of microbial function through sediment-hosted aquifers and enrichment of novel symbionts in the deep terrestrial subsurface.</title>
        <authorList>
            <person name="Probst A.J."/>
            <person name="Ladd B."/>
            <person name="Jarett J.K."/>
            <person name="Geller-Mcgrath D.E."/>
            <person name="Sieber C.M."/>
            <person name="Emerson J.B."/>
            <person name="Anantharaman K."/>
            <person name="Thomas B.C."/>
            <person name="Malmstrom R."/>
            <person name="Stieglmeier M."/>
            <person name="Klingl A."/>
            <person name="Woyke T."/>
            <person name="Ryan C.M."/>
            <person name="Banfield J.F."/>
        </authorList>
    </citation>
    <scope>NUCLEOTIDE SEQUENCE [LARGE SCALE GENOMIC DNA]</scope>
    <source>
        <strain evidence="1">CG23_combo_of_CG06-09_8_20_14_all_47_9</strain>
    </source>
</reference>
<proteinExistence type="predicted"/>
<organism evidence="1 2">
    <name type="scientific">Candidatus Beckwithbacteria bacterium CG23_combo_of_CG06-09_8_20_14_all_47_9</name>
    <dbReference type="NCBI Taxonomy" id="1974498"/>
    <lineage>
        <taxon>Bacteria</taxon>
        <taxon>Candidatus Beckwithiibacteriota</taxon>
    </lineage>
</organism>
<name>A0A2H0B222_9BACT</name>
<dbReference type="AlphaFoldDB" id="A0A2H0B222"/>
<dbReference type="Proteomes" id="UP000231081">
    <property type="component" value="Unassembled WGS sequence"/>
</dbReference>
<accession>A0A2H0B222</accession>
<evidence type="ECO:0000313" key="2">
    <source>
        <dbReference type="Proteomes" id="UP000231081"/>
    </source>
</evidence>
<sequence>MSSNAKNITCLFLSGILEPFGSMQSRQLTRKPCGGRGFFREYGGGPQNSPIRATRRLRAVSLGLIEINSPADKDCDDVAAGIFEA</sequence>
<dbReference type="EMBL" id="PCSQ01000149">
    <property type="protein sequence ID" value="PIP51716.1"/>
    <property type="molecule type" value="Genomic_DNA"/>
</dbReference>